<dbReference type="GO" id="GO:0016787">
    <property type="term" value="F:hydrolase activity"/>
    <property type="evidence" value="ECO:0007669"/>
    <property type="project" value="UniProtKB-KW"/>
</dbReference>
<dbReference type="AlphaFoldDB" id="A0A0L8G4W1"/>
<keyword evidence="1" id="KW-0378">Hydrolase</keyword>
<proteinExistence type="inferred from homology"/>
<sequence length="290" mass="33101">MPEYAQRRRHDSVSATHDRLIRVSRDENILLQNDGVKQQIGDATLKRSFLCDHVEVVELTTNLRLVTEGHSNEREFAKYFLDVGNGNVSVEQSLGKFKIKLLCLETQFLNDFLLTRIPGELKIYRSSDTVDNETLYPIKFINKLTPSGFPPYILKLKINDMLLMDIAMASGCILVSLHDHVIEAVVASGPYAGSTLLIPRTPHVYQEMEFPFTFTRKQFPIKPASALTCNKTQRQTFEQIGIYLPTQFFSHSQLYVTLSRVRKKANVKILAERNGNSMITDNCVYKEILL</sequence>
<keyword evidence="1" id="KW-0347">Helicase</keyword>
<protein>
    <recommendedName>
        <fullName evidence="1">ATP-dependent DNA helicase</fullName>
        <ecNumber evidence="1">5.6.2.3</ecNumber>
    </recommendedName>
</protein>
<dbReference type="InterPro" id="IPR027417">
    <property type="entry name" value="P-loop_NTPase"/>
</dbReference>
<dbReference type="EC" id="5.6.2.3" evidence="1"/>
<dbReference type="GO" id="GO:0043139">
    <property type="term" value="F:5'-3' DNA helicase activity"/>
    <property type="evidence" value="ECO:0007669"/>
    <property type="project" value="UniProtKB-EC"/>
</dbReference>
<comment type="cofactor">
    <cofactor evidence="1">
        <name>Mg(2+)</name>
        <dbReference type="ChEBI" id="CHEBI:18420"/>
    </cofactor>
</comment>
<feature type="domain" description="DNA helicase Pif1-like DEAD-box helicase" evidence="2">
    <location>
        <begin position="33"/>
        <end position="92"/>
    </location>
</feature>
<evidence type="ECO:0000313" key="3">
    <source>
        <dbReference type="EMBL" id="KOF72071.1"/>
    </source>
</evidence>
<dbReference type="GO" id="GO:0005524">
    <property type="term" value="F:ATP binding"/>
    <property type="evidence" value="ECO:0007669"/>
    <property type="project" value="UniProtKB-KW"/>
</dbReference>
<organism evidence="3">
    <name type="scientific">Octopus bimaculoides</name>
    <name type="common">California two-spotted octopus</name>
    <dbReference type="NCBI Taxonomy" id="37653"/>
    <lineage>
        <taxon>Eukaryota</taxon>
        <taxon>Metazoa</taxon>
        <taxon>Spiralia</taxon>
        <taxon>Lophotrochozoa</taxon>
        <taxon>Mollusca</taxon>
        <taxon>Cephalopoda</taxon>
        <taxon>Coleoidea</taxon>
        <taxon>Octopodiformes</taxon>
        <taxon>Octopoda</taxon>
        <taxon>Incirrata</taxon>
        <taxon>Octopodidae</taxon>
        <taxon>Octopus</taxon>
    </lineage>
</organism>
<dbReference type="OrthoDB" id="272985at2759"/>
<name>A0A0L8G4W1_OCTBM</name>
<reference evidence="3" key="1">
    <citation type="submission" date="2015-07" db="EMBL/GenBank/DDBJ databases">
        <title>MeaNS - Measles Nucleotide Surveillance Program.</title>
        <authorList>
            <person name="Tran T."/>
            <person name="Druce J."/>
        </authorList>
    </citation>
    <scope>NUCLEOTIDE SEQUENCE</scope>
    <source>
        <strain evidence="3">UCB-OBI-ISO-001</strain>
        <tissue evidence="3">Gonad</tissue>
    </source>
</reference>
<comment type="similarity">
    <text evidence="1">Belongs to the helicase family.</text>
</comment>
<dbReference type="EMBL" id="KQ423846">
    <property type="protein sequence ID" value="KOF72071.1"/>
    <property type="molecule type" value="Genomic_DNA"/>
</dbReference>
<evidence type="ECO:0000256" key="1">
    <source>
        <dbReference type="RuleBase" id="RU363044"/>
    </source>
</evidence>
<dbReference type="SUPFAM" id="SSF52540">
    <property type="entry name" value="P-loop containing nucleoside triphosphate hydrolases"/>
    <property type="match status" value="1"/>
</dbReference>
<gene>
    <name evidence="3" type="ORF">OCBIM_22000074mg</name>
</gene>
<keyword evidence="1" id="KW-0233">DNA recombination</keyword>
<keyword evidence="1" id="KW-0227">DNA damage</keyword>
<keyword evidence="1" id="KW-0067">ATP-binding</keyword>
<accession>A0A0L8G4W1</accession>
<dbReference type="InterPro" id="IPR010285">
    <property type="entry name" value="DNA_helicase_pif1-like_DEAD"/>
</dbReference>
<dbReference type="GO" id="GO:0000723">
    <property type="term" value="P:telomere maintenance"/>
    <property type="evidence" value="ECO:0007669"/>
    <property type="project" value="InterPro"/>
</dbReference>
<keyword evidence="1" id="KW-0234">DNA repair</keyword>
<dbReference type="PANTHER" id="PTHR10492">
    <property type="match status" value="1"/>
</dbReference>
<comment type="catalytic activity">
    <reaction evidence="1">
        <text>ATP + H2O = ADP + phosphate + H(+)</text>
        <dbReference type="Rhea" id="RHEA:13065"/>
        <dbReference type="ChEBI" id="CHEBI:15377"/>
        <dbReference type="ChEBI" id="CHEBI:15378"/>
        <dbReference type="ChEBI" id="CHEBI:30616"/>
        <dbReference type="ChEBI" id="CHEBI:43474"/>
        <dbReference type="ChEBI" id="CHEBI:456216"/>
        <dbReference type="EC" id="5.6.2.3"/>
    </reaction>
</comment>
<dbReference type="GO" id="GO:0006281">
    <property type="term" value="P:DNA repair"/>
    <property type="evidence" value="ECO:0007669"/>
    <property type="project" value="UniProtKB-KW"/>
</dbReference>
<dbReference type="PANTHER" id="PTHR10492:SF57">
    <property type="entry name" value="ATP-DEPENDENT DNA HELICASE"/>
    <property type="match status" value="1"/>
</dbReference>
<keyword evidence="1" id="KW-0547">Nucleotide-binding</keyword>
<dbReference type="Pfam" id="PF05970">
    <property type="entry name" value="PIF1"/>
    <property type="match status" value="1"/>
</dbReference>
<dbReference type="GO" id="GO:0006310">
    <property type="term" value="P:DNA recombination"/>
    <property type="evidence" value="ECO:0007669"/>
    <property type="project" value="UniProtKB-KW"/>
</dbReference>
<evidence type="ECO:0000259" key="2">
    <source>
        <dbReference type="Pfam" id="PF05970"/>
    </source>
</evidence>